<feature type="region of interest" description="Disordered" evidence="6">
    <location>
        <begin position="1311"/>
        <end position="1538"/>
    </location>
</feature>
<protein>
    <recommendedName>
        <fullName evidence="7">AP2/ERF domain-containing protein</fullName>
    </recommendedName>
</protein>
<evidence type="ECO:0000313" key="9">
    <source>
        <dbReference type="Proteomes" id="UP000747110"/>
    </source>
</evidence>
<comment type="subcellular location">
    <subcellularLocation>
        <location evidence="1">Nucleus</location>
    </subcellularLocation>
</comment>
<feature type="compositionally biased region" description="Acidic residues" evidence="6">
    <location>
        <begin position="1638"/>
        <end position="1654"/>
    </location>
</feature>
<keyword evidence="4" id="KW-0804">Transcription</keyword>
<keyword evidence="3" id="KW-0238">DNA-binding</keyword>
<feature type="compositionally biased region" description="Low complexity" evidence="6">
    <location>
        <begin position="1424"/>
        <end position="1433"/>
    </location>
</feature>
<feature type="region of interest" description="Disordered" evidence="6">
    <location>
        <begin position="648"/>
        <end position="676"/>
    </location>
</feature>
<feature type="compositionally biased region" description="Basic and acidic residues" evidence="6">
    <location>
        <begin position="1447"/>
        <end position="1462"/>
    </location>
</feature>
<dbReference type="CDD" id="cd00018">
    <property type="entry name" value="AP2"/>
    <property type="match status" value="1"/>
</dbReference>
<sequence length="1882" mass="191313">MIGIGELADRTLDEEVIAMEALKSLSESQRANQSLTEPTPVTAQRQLELQGRFRRKHPELPQQAGLTQQPVLRGVWFNRNLGKWHANIGAVGRIISLGTFDSEDEAARLHDKAALRIRGQKASLNFPLSDYLLPDGTLALDLQVEAFLLEAFLGRDAGDEPGGPSQQQSASGTADETPASSSSVGDLVRLCLGRINRADRTELQEAAEALGPGYMHLMNLIKDAGQVLAASSTGGGSGAIQARLKHDGDGGGGESGGGEGEWVSERRDTRRSPSSHHVQLQQQQGGGWQGQTRTGAPSVASEHVRVNQTRQQQLHLPQEGHLTQPQQHGYQQQHQSPQVQSDIQDRQRPLQAQPHGKDIQHQQQRRDVTMDDSPPPRDLPERTRAPRNHVEMGPNVGAAVAVVAAHDAADTTATRGPGFGGSAATTVTVTQGASEKKTSQALPTPAAAPHYQPEVLQTVCSLLTSSIHQVQQVQARQPQADGARQPPPVVKAVGHLISTGIPTGLLLQAAEVLARSRLLSYKDYEALAAWVSERGCSVSAGQRAALDVADAAPSALQQHHRSQHTHQKQQQQQPPLDATMDAGVVGASPAGGAAAPQGLARGGSIGALKRKSADTTTGVAATAAATGGSGGNRGEQPSSAVIPTAGAAASYGNEDVPPTAKRQHRHRMTDPSSGPAQLVLVPATTMAGAAGRSMGVDVGGTTDMTTSMAMAAAVAAASTAGGVPIGIPTAPHEQARAVAAVAAATAALPAPAAPPQPARTQVPLAAPAKSADGLTVPLMHSAVSDCRTAGAVSGGAGSGTLRQPIGLGRRLFNAISGQLPPGAELDCLLPPRYGYVGVMYSFPGSTRVGAALWDGSEVVNLGVYTSDRDARQAVASSSSIANRVAAPPVAAQPSSAVVVARRVPSVSPGPASGVPLGKPSVITTGTTSVPPAPAPLPTVGSMPEVGSMAATAAAAAARSTLLTYQGGNIHKAAGSGGGGGCSSGSGPLTGTMTSGPAVAPMPRSAGGRQIAFTLGRDGASGSAGSPPGGVSGPHGHSNGGGGGGCPAVLIRPLPTAVSSKSVLSGDRSSLAPSQQEGVATAAAVLQSGGGGAAGCGRPEQACVAPARGAQGAAAAATAPGPSELDTVGSSLPKGPVIGPFLVGPPEVAADGSLQLVCQLFVQQDEPLSSDDLNNVIAQRITAANLQSLLDMAGNDPMLAAAAVAAANVAAANMEQQAQRPAGTGIGPQTGPTITTTLTGPTQGLPRELPPADVYRLQHPNHHHPSGPSKKDIGLYSQQHPQRALYPSTAAGTVPQGSPPMPFAIRDAVLHDRDRELDRDRERDRETDSPQDGLVDAASVRGPLQLLPPTASQQPPSSHLLAQQQSLSHSSQQAHPHPHHVLPQQQQQPQQQHYMRSNAILAAGGSRSLPPSNLGGSGGGGGSSRGISPQRGPRVQTTSAEAAGTIADYERDNYRESVGREEGWPSQQDPAPSRPASMAAAAVAPPQRTTSRLARRGSGGNGEILPIGTSGCDGSDGGQAGPHVLTIPQRPYSSTPSPVRIYERTNAGAASPQIVGRLPTSAAAAAAAAAAVVTAGTPEPKSLGAISAVGQLQARREASAAAATTAAIAGASHPPRQSQDSRDGQLVSRGGGAAGGVGDTDEAELAYDESGEGDEPAAARQDTPVLEEADPAMLKSRPQPVPKGLFSRAAGDCNVKGEPNTGGSGETATVGVVAVAAAPQPPPPPPLQLNVGPSASSLQRLSKVTDTRYQVAEEVPAPRGHDEQHVEESFSVFAGRPRGLVLAGPDGGSSGGSSGGVGVGAAVVVDDPLENKAMAHGTSIDERSRDAPRSSETVTAGGTAVTAEYSALRKGVGVGVSLHDALILTQIQHELQEAASDKQLHKS</sequence>
<feature type="compositionally biased region" description="Basic and acidic residues" evidence="6">
    <location>
        <begin position="355"/>
        <end position="390"/>
    </location>
</feature>
<keyword evidence="2" id="KW-0805">Transcription regulation</keyword>
<feature type="compositionally biased region" description="Gly residues" evidence="6">
    <location>
        <begin position="250"/>
        <end position="260"/>
    </location>
</feature>
<feature type="compositionally biased region" description="Gly residues" evidence="6">
    <location>
        <begin position="1026"/>
        <end position="1045"/>
    </location>
</feature>
<feature type="compositionally biased region" description="Gly residues" evidence="6">
    <location>
        <begin position="1414"/>
        <end position="1423"/>
    </location>
</feature>
<dbReference type="InterPro" id="IPR036955">
    <property type="entry name" value="AP2/ERF_dom_sf"/>
</dbReference>
<dbReference type="GO" id="GO:0009873">
    <property type="term" value="P:ethylene-activated signaling pathway"/>
    <property type="evidence" value="ECO:0007669"/>
    <property type="project" value="InterPro"/>
</dbReference>
<dbReference type="Pfam" id="PF00847">
    <property type="entry name" value="AP2"/>
    <property type="match status" value="1"/>
</dbReference>
<keyword evidence="9" id="KW-1185">Reference proteome</keyword>
<reference evidence="8" key="1">
    <citation type="journal article" date="2021" name="Proc. Natl. Acad. Sci. U.S.A.">
        <title>Three genomes in the algal genus Volvox reveal the fate of a haploid sex-determining region after a transition to homothallism.</title>
        <authorList>
            <person name="Yamamoto K."/>
            <person name="Hamaji T."/>
            <person name="Kawai-Toyooka H."/>
            <person name="Matsuzaki R."/>
            <person name="Takahashi F."/>
            <person name="Nishimura Y."/>
            <person name="Kawachi M."/>
            <person name="Noguchi H."/>
            <person name="Minakuchi Y."/>
            <person name="Umen J.G."/>
            <person name="Toyoda A."/>
            <person name="Nozaki H."/>
        </authorList>
    </citation>
    <scope>NUCLEOTIDE SEQUENCE</scope>
    <source>
        <strain evidence="8">NIES-3786</strain>
    </source>
</reference>
<dbReference type="SMART" id="SM00380">
    <property type="entry name" value="AP2"/>
    <property type="match status" value="1"/>
</dbReference>
<keyword evidence="5" id="KW-0539">Nucleus</keyword>
<dbReference type="InterPro" id="IPR001471">
    <property type="entry name" value="AP2/ERF_dom"/>
</dbReference>
<evidence type="ECO:0000256" key="1">
    <source>
        <dbReference type="ARBA" id="ARBA00004123"/>
    </source>
</evidence>
<feature type="compositionally biased region" description="Basic and acidic residues" evidence="6">
    <location>
        <begin position="1818"/>
        <end position="1828"/>
    </location>
</feature>
<dbReference type="GO" id="GO:0003700">
    <property type="term" value="F:DNA-binding transcription factor activity"/>
    <property type="evidence" value="ECO:0007669"/>
    <property type="project" value="InterPro"/>
</dbReference>
<evidence type="ECO:0000256" key="3">
    <source>
        <dbReference type="ARBA" id="ARBA00023125"/>
    </source>
</evidence>
<feature type="compositionally biased region" description="Gly residues" evidence="6">
    <location>
        <begin position="974"/>
        <end position="983"/>
    </location>
</feature>
<feature type="compositionally biased region" description="Polar residues" evidence="6">
    <location>
        <begin position="306"/>
        <end position="315"/>
    </location>
</feature>
<feature type="compositionally biased region" description="Low complexity" evidence="6">
    <location>
        <begin position="1351"/>
        <end position="1392"/>
    </location>
</feature>
<dbReference type="GO" id="GO:0003677">
    <property type="term" value="F:DNA binding"/>
    <property type="evidence" value="ECO:0007669"/>
    <property type="project" value="UniProtKB-KW"/>
</dbReference>
<evidence type="ECO:0000256" key="2">
    <source>
        <dbReference type="ARBA" id="ARBA00023015"/>
    </source>
</evidence>
<feature type="compositionally biased region" description="Basic residues" evidence="6">
    <location>
        <begin position="558"/>
        <end position="567"/>
    </location>
</feature>
<dbReference type="OrthoDB" id="551818at2759"/>
<dbReference type="Proteomes" id="UP000747110">
    <property type="component" value="Unassembled WGS sequence"/>
</dbReference>
<dbReference type="PROSITE" id="PS51032">
    <property type="entry name" value="AP2_ERF"/>
    <property type="match status" value="1"/>
</dbReference>
<proteinExistence type="predicted"/>
<feature type="region of interest" description="Disordered" evidence="6">
    <location>
        <begin position="229"/>
        <end position="391"/>
    </location>
</feature>
<feature type="compositionally biased region" description="Low complexity" evidence="6">
    <location>
        <begin position="324"/>
        <end position="342"/>
    </location>
</feature>
<gene>
    <name evidence="8" type="ORF">Vretifemale_12718</name>
</gene>
<feature type="compositionally biased region" description="Basic and acidic residues" evidence="6">
    <location>
        <begin position="1311"/>
        <end position="1327"/>
    </location>
</feature>
<feature type="compositionally biased region" description="Low complexity" evidence="6">
    <location>
        <begin position="1403"/>
        <end position="1413"/>
    </location>
</feature>
<dbReference type="EMBL" id="BNCP01000028">
    <property type="protein sequence ID" value="GIL83996.1"/>
    <property type="molecule type" value="Genomic_DNA"/>
</dbReference>
<feature type="region of interest" description="Disordered" evidence="6">
    <location>
        <begin position="1604"/>
        <end position="1746"/>
    </location>
</feature>
<feature type="region of interest" description="Disordered" evidence="6">
    <location>
        <begin position="1215"/>
        <end position="1278"/>
    </location>
</feature>
<name>A0A8J4FSE1_9CHLO</name>
<feature type="compositionally biased region" description="Polar residues" evidence="6">
    <location>
        <begin position="164"/>
        <end position="182"/>
    </location>
</feature>
<evidence type="ECO:0000256" key="6">
    <source>
        <dbReference type="SAM" id="MobiDB-lite"/>
    </source>
</evidence>
<dbReference type="SUPFAM" id="SSF54171">
    <property type="entry name" value="DNA-binding domain"/>
    <property type="match status" value="1"/>
</dbReference>
<evidence type="ECO:0000256" key="5">
    <source>
        <dbReference type="ARBA" id="ARBA00023242"/>
    </source>
</evidence>
<dbReference type="Gene3D" id="3.30.730.10">
    <property type="entry name" value="AP2/ERF domain"/>
    <property type="match status" value="1"/>
</dbReference>
<evidence type="ECO:0000259" key="7">
    <source>
        <dbReference type="PROSITE" id="PS51032"/>
    </source>
</evidence>
<feature type="region of interest" description="Disordered" evidence="6">
    <location>
        <begin position="551"/>
        <end position="598"/>
    </location>
</feature>
<evidence type="ECO:0000313" key="8">
    <source>
        <dbReference type="EMBL" id="GIL83996.1"/>
    </source>
</evidence>
<feature type="region of interest" description="Disordered" evidence="6">
    <location>
        <begin position="1812"/>
        <end position="1835"/>
    </location>
</feature>
<feature type="compositionally biased region" description="Low complexity" evidence="6">
    <location>
        <begin position="1706"/>
        <end position="1717"/>
    </location>
</feature>
<dbReference type="GO" id="GO:0005634">
    <property type="term" value="C:nucleus"/>
    <property type="evidence" value="ECO:0007669"/>
    <property type="project" value="UniProtKB-SubCell"/>
</dbReference>
<feature type="compositionally biased region" description="Low complexity" evidence="6">
    <location>
        <begin position="582"/>
        <end position="598"/>
    </location>
</feature>
<organism evidence="8 9">
    <name type="scientific">Volvox reticuliferus</name>
    <dbReference type="NCBI Taxonomy" id="1737510"/>
    <lineage>
        <taxon>Eukaryota</taxon>
        <taxon>Viridiplantae</taxon>
        <taxon>Chlorophyta</taxon>
        <taxon>core chlorophytes</taxon>
        <taxon>Chlorophyceae</taxon>
        <taxon>CS clade</taxon>
        <taxon>Chlamydomonadales</taxon>
        <taxon>Volvocaceae</taxon>
        <taxon>Volvox</taxon>
    </lineage>
</organism>
<accession>A0A8J4FSE1</accession>
<feature type="compositionally biased region" description="Gly residues" evidence="6">
    <location>
        <begin position="1628"/>
        <end position="1637"/>
    </location>
</feature>
<feature type="compositionally biased region" description="Low complexity" evidence="6">
    <location>
        <begin position="1226"/>
        <end position="1245"/>
    </location>
</feature>
<feature type="compositionally biased region" description="Low complexity" evidence="6">
    <location>
        <begin position="1469"/>
        <end position="1485"/>
    </location>
</feature>
<dbReference type="InterPro" id="IPR016177">
    <property type="entry name" value="DNA-bd_dom_sf"/>
</dbReference>
<dbReference type="InterPro" id="IPR044808">
    <property type="entry name" value="ERF_plant"/>
</dbReference>
<feature type="compositionally biased region" description="Polar residues" evidence="6">
    <location>
        <begin position="1733"/>
        <end position="1746"/>
    </location>
</feature>
<evidence type="ECO:0000256" key="4">
    <source>
        <dbReference type="ARBA" id="ARBA00023163"/>
    </source>
</evidence>
<feature type="region of interest" description="Disordered" evidence="6">
    <location>
        <begin position="157"/>
        <end position="182"/>
    </location>
</feature>
<feature type="domain" description="AP2/ERF" evidence="7">
    <location>
        <begin position="71"/>
        <end position="127"/>
    </location>
</feature>
<dbReference type="PANTHER" id="PTHR31190">
    <property type="entry name" value="DNA-BINDING DOMAIN"/>
    <property type="match status" value="1"/>
</dbReference>
<feature type="region of interest" description="Disordered" evidence="6">
    <location>
        <begin position="972"/>
        <end position="1047"/>
    </location>
</feature>
<comment type="caution">
    <text evidence="8">The sequence shown here is derived from an EMBL/GenBank/DDBJ whole genome shotgun (WGS) entry which is preliminary data.</text>
</comment>